<keyword evidence="2" id="KW-0560">Oxidoreductase</keyword>
<accession>A0ABU7JT44</accession>
<evidence type="ECO:0000313" key="3">
    <source>
        <dbReference type="EMBL" id="MEE2033191.1"/>
    </source>
</evidence>
<dbReference type="Proteomes" id="UP001331936">
    <property type="component" value="Unassembled WGS sequence"/>
</dbReference>
<comment type="similarity">
    <text evidence="1">Belongs to the short-chain dehydrogenases/reductases (SDR) family.</text>
</comment>
<name>A0ABU7JT44_9NOCA</name>
<dbReference type="SUPFAM" id="SSF51735">
    <property type="entry name" value="NAD(P)-binding Rossmann-fold domains"/>
    <property type="match status" value="1"/>
</dbReference>
<gene>
    <name evidence="3" type="ORF">Q8814_13885</name>
</gene>
<dbReference type="InterPro" id="IPR002347">
    <property type="entry name" value="SDR_fam"/>
</dbReference>
<protein>
    <submittedName>
        <fullName evidence="3">SDR family oxidoreductase</fullName>
    </submittedName>
</protein>
<dbReference type="PANTHER" id="PTHR24321">
    <property type="entry name" value="DEHYDROGENASES, SHORT CHAIN"/>
    <property type="match status" value="1"/>
</dbReference>
<evidence type="ECO:0000313" key="4">
    <source>
        <dbReference type="Proteomes" id="UP001331936"/>
    </source>
</evidence>
<dbReference type="Gene3D" id="3.40.50.720">
    <property type="entry name" value="NAD(P)-binding Rossmann-like Domain"/>
    <property type="match status" value="1"/>
</dbReference>
<dbReference type="EMBL" id="JAUZMZ010000072">
    <property type="protein sequence ID" value="MEE2033191.1"/>
    <property type="molecule type" value="Genomic_DNA"/>
</dbReference>
<evidence type="ECO:0000256" key="1">
    <source>
        <dbReference type="ARBA" id="ARBA00006484"/>
    </source>
</evidence>
<dbReference type="PANTHER" id="PTHR24321:SF8">
    <property type="entry name" value="ESTRADIOL 17-BETA-DEHYDROGENASE 8-RELATED"/>
    <property type="match status" value="1"/>
</dbReference>
<comment type="caution">
    <text evidence="3">The sequence shown here is derived from an EMBL/GenBank/DDBJ whole genome shotgun (WGS) entry which is preliminary data.</text>
</comment>
<reference evidence="3 4" key="1">
    <citation type="submission" date="2023-08" db="EMBL/GenBank/DDBJ databases">
        <authorList>
            <person name="Girao M."/>
            <person name="Carvalho M.F."/>
        </authorList>
    </citation>
    <scope>NUCLEOTIDE SEQUENCE [LARGE SCALE GENOMIC DNA]</scope>
    <source>
        <strain evidence="3 4">CC-R104</strain>
    </source>
</reference>
<dbReference type="Pfam" id="PF13561">
    <property type="entry name" value="adh_short_C2"/>
    <property type="match status" value="1"/>
</dbReference>
<dbReference type="RefSeq" id="WP_330152605.1">
    <property type="nucleotide sequence ID" value="NZ_JAUZMZ010000072.1"/>
</dbReference>
<dbReference type="InterPro" id="IPR036291">
    <property type="entry name" value="NAD(P)-bd_dom_sf"/>
</dbReference>
<evidence type="ECO:0000256" key="2">
    <source>
        <dbReference type="ARBA" id="ARBA00023002"/>
    </source>
</evidence>
<proteinExistence type="inferred from homology"/>
<keyword evidence="4" id="KW-1185">Reference proteome</keyword>
<dbReference type="PRINTS" id="PR00081">
    <property type="entry name" value="GDHRDH"/>
</dbReference>
<sequence length="239" mass="25074">MSTLPNTDRTTIVTGGTGGLGAAVTRHLLEAGWRVVVPWYDESELDRLAPHPRLEMVRADLSDEQEVEQVVARAAADESRPLYGVVNLVGGFTSGPRVHETPVEVLDAQLSLNLRIAYLVTQSALPELIRHGGGSVVCIGSAAANRPFPGAATYIASKAAVAALVQSLAVEYAGDSIRVNGLLPTMIDTPANRAAMPDADRSGWARPDDIAEVIGFLLDDSSRAVSGATIPVVNVAGTD</sequence>
<organism evidence="3 4">
    <name type="scientific">Rhodococcus chondri</name>
    <dbReference type="NCBI Taxonomy" id="3065941"/>
    <lineage>
        <taxon>Bacteria</taxon>
        <taxon>Bacillati</taxon>
        <taxon>Actinomycetota</taxon>
        <taxon>Actinomycetes</taxon>
        <taxon>Mycobacteriales</taxon>
        <taxon>Nocardiaceae</taxon>
        <taxon>Rhodococcus</taxon>
    </lineage>
</organism>